<keyword evidence="2" id="KW-0732">Signal</keyword>
<dbReference type="Proteomes" id="UP001220324">
    <property type="component" value="Unassembled WGS sequence"/>
</dbReference>
<proteinExistence type="predicted"/>
<feature type="compositionally biased region" description="Low complexity" evidence="1">
    <location>
        <begin position="155"/>
        <end position="171"/>
    </location>
</feature>
<accession>A0AAD6CM45</accession>
<keyword evidence="4" id="KW-1185">Reference proteome</keyword>
<evidence type="ECO:0000313" key="3">
    <source>
        <dbReference type="EMBL" id="KAJ5524684.1"/>
    </source>
</evidence>
<name>A0AAD6CM45_9EURO</name>
<evidence type="ECO:0000256" key="2">
    <source>
        <dbReference type="SAM" id="SignalP"/>
    </source>
</evidence>
<evidence type="ECO:0000256" key="1">
    <source>
        <dbReference type="SAM" id="MobiDB-lite"/>
    </source>
</evidence>
<feature type="chain" id="PRO_5042131534" description="Cell wall protein" evidence="2">
    <location>
        <begin position="26"/>
        <end position="190"/>
    </location>
</feature>
<protein>
    <recommendedName>
        <fullName evidence="5">Cell wall protein</fullName>
    </recommendedName>
</protein>
<evidence type="ECO:0000313" key="4">
    <source>
        <dbReference type="Proteomes" id="UP001220324"/>
    </source>
</evidence>
<organism evidence="3 4">
    <name type="scientific">Penicillium frequentans</name>
    <dbReference type="NCBI Taxonomy" id="3151616"/>
    <lineage>
        <taxon>Eukaryota</taxon>
        <taxon>Fungi</taxon>
        <taxon>Dikarya</taxon>
        <taxon>Ascomycota</taxon>
        <taxon>Pezizomycotina</taxon>
        <taxon>Eurotiomycetes</taxon>
        <taxon>Eurotiomycetidae</taxon>
        <taxon>Eurotiales</taxon>
        <taxon>Aspergillaceae</taxon>
        <taxon>Penicillium</taxon>
    </lineage>
</organism>
<reference evidence="3 4" key="1">
    <citation type="journal article" date="2023" name="IMA Fungus">
        <title>Comparative genomic study of the Penicillium genus elucidates a diverse pangenome and 15 lateral gene transfer events.</title>
        <authorList>
            <person name="Petersen C."/>
            <person name="Sorensen T."/>
            <person name="Nielsen M.R."/>
            <person name="Sondergaard T.E."/>
            <person name="Sorensen J.L."/>
            <person name="Fitzpatrick D.A."/>
            <person name="Frisvad J.C."/>
            <person name="Nielsen K.L."/>
        </authorList>
    </citation>
    <scope>NUCLEOTIDE SEQUENCE [LARGE SCALE GENOMIC DNA]</scope>
    <source>
        <strain evidence="3 4">IBT 35679</strain>
    </source>
</reference>
<feature type="signal peptide" evidence="2">
    <location>
        <begin position="1"/>
        <end position="25"/>
    </location>
</feature>
<comment type="caution">
    <text evidence="3">The sequence shown here is derived from an EMBL/GenBank/DDBJ whole genome shotgun (WGS) entry which is preliminary data.</text>
</comment>
<gene>
    <name evidence="3" type="ORF">N7494_011334</name>
</gene>
<dbReference type="EMBL" id="JAQIZZ010000008">
    <property type="protein sequence ID" value="KAJ5524684.1"/>
    <property type="molecule type" value="Genomic_DNA"/>
</dbReference>
<dbReference type="AlphaFoldDB" id="A0AAD6CM45"/>
<sequence length="190" mass="19030">MPSTTFNFSAALCLFLAVGPATVLSAPQLSGLPLLGGAGETPATGNTEKDAGAGYDVGIPGGPNVAFGAGVHSEKHGPCGPGVSSEKDAGAGYDVGIPGGPNAIYGAGAHEQHDAYPCPEPVAVPVPETTTEPVVVPITEPTTEPVVVPVPEPTAEPTTEPVVVPVPEPTTSSTSTYVPMYIPPDLHHSH</sequence>
<feature type="region of interest" description="Disordered" evidence="1">
    <location>
        <begin position="149"/>
        <end position="190"/>
    </location>
</feature>
<evidence type="ECO:0008006" key="5">
    <source>
        <dbReference type="Google" id="ProtNLM"/>
    </source>
</evidence>